<organism evidence="1 2">
    <name type="scientific">Mesorhizobium loti R88b</name>
    <dbReference type="NCBI Taxonomy" id="935548"/>
    <lineage>
        <taxon>Bacteria</taxon>
        <taxon>Pseudomonadati</taxon>
        <taxon>Pseudomonadota</taxon>
        <taxon>Alphaproteobacteria</taxon>
        <taxon>Hyphomicrobiales</taxon>
        <taxon>Phyllobacteriaceae</taxon>
        <taxon>Mesorhizobium</taxon>
    </lineage>
</organism>
<proteinExistence type="predicted"/>
<dbReference type="AlphaFoldDB" id="A0A6M7WXC8"/>
<name>A0A6M7WXC8_RHILI</name>
<dbReference type="Proteomes" id="UP000503017">
    <property type="component" value="Chromosome"/>
</dbReference>
<gene>
    <name evidence="1" type="ORF">EB235_31725</name>
</gene>
<dbReference type="CDD" id="cd07821">
    <property type="entry name" value="PYR_PYL_RCAR_like"/>
    <property type="match status" value="1"/>
</dbReference>
<dbReference type="InterPro" id="IPR023393">
    <property type="entry name" value="START-like_dom_sf"/>
</dbReference>
<dbReference type="InterPro" id="IPR019587">
    <property type="entry name" value="Polyketide_cyclase/dehydratase"/>
</dbReference>
<dbReference type="Gene3D" id="3.30.530.20">
    <property type="match status" value="1"/>
</dbReference>
<dbReference type="RefSeq" id="WP_027033551.1">
    <property type="nucleotide sequence ID" value="NZ_CP033367.1"/>
</dbReference>
<accession>A0A6M7WXC8</accession>
<protein>
    <submittedName>
        <fullName evidence="1">SRPBCC family protein</fullName>
    </submittedName>
</protein>
<evidence type="ECO:0000313" key="2">
    <source>
        <dbReference type="Proteomes" id="UP000503017"/>
    </source>
</evidence>
<sequence>MTIHVETSRAAQLKVAVTREVFVANAIQEVFDFVAAEDVLPKILTGYGMVPGVASTSDVSGPWDRPGSHRIVQLTDGSTAHEGVTHYDRPFYFAYRVSDPSFALKHLMGEARGQFWFEPANGGTRVKWTYTFLAKNWLTKLPLTLFVKSQWRGYMDVCLANVVKHFAPA</sequence>
<dbReference type="SUPFAM" id="SSF55961">
    <property type="entry name" value="Bet v1-like"/>
    <property type="match status" value="1"/>
</dbReference>
<dbReference type="EMBL" id="CP033367">
    <property type="protein sequence ID" value="QKD05493.1"/>
    <property type="molecule type" value="Genomic_DNA"/>
</dbReference>
<evidence type="ECO:0000313" key="1">
    <source>
        <dbReference type="EMBL" id="QKD05493.1"/>
    </source>
</evidence>
<dbReference type="Pfam" id="PF10604">
    <property type="entry name" value="Polyketide_cyc2"/>
    <property type="match status" value="1"/>
</dbReference>
<reference evidence="1 2" key="1">
    <citation type="submission" date="2018-10" db="EMBL/GenBank/DDBJ databases">
        <authorList>
            <person name="Perry B.J."/>
            <person name="Sullivan J.T."/>
            <person name="Murphy R.J.T."/>
            <person name="Ramsay J.P."/>
            <person name="Ronson C.W."/>
        </authorList>
    </citation>
    <scope>NUCLEOTIDE SEQUENCE [LARGE SCALE GENOMIC DNA]</scope>
    <source>
        <strain evidence="1 2">R88b</strain>
    </source>
</reference>